<keyword evidence="1" id="KW-0472">Membrane</keyword>
<gene>
    <name evidence="2" type="ORF">KC19_5G119000</name>
</gene>
<dbReference type="Gene3D" id="2.160.20.80">
    <property type="entry name" value="E3 ubiquitin-protein ligase SopA"/>
    <property type="match status" value="1"/>
</dbReference>
<keyword evidence="3" id="KW-1185">Reference proteome</keyword>
<dbReference type="Pfam" id="PF00805">
    <property type="entry name" value="Pentapeptide"/>
    <property type="match status" value="2"/>
</dbReference>
<accession>A0A8T0I2A1</accession>
<comment type="caution">
    <text evidence="2">The sequence shown here is derived from an EMBL/GenBank/DDBJ whole genome shotgun (WGS) entry which is preliminary data.</text>
</comment>
<dbReference type="InterPro" id="IPR053285">
    <property type="entry name" value="Thylakoid_lumenal_pentapeptide"/>
</dbReference>
<dbReference type="PANTHER" id="PTHR47121">
    <property type="entry name" value="THYLAKOID LUMENAL PROTEIN TL20.3, CHLOROPLASTIC"/>
    <property type="match status" value="1"/>
</dbReference>
<reference evidence="2" key="1">
    <citation type="submission" date="2020-06" db="EMBL/GenBank/DDBJ databases">
        <title>WGS assembly of Ceratodon purpureus strain R40.</title>
        <authorList>
            <person name="Carey S.B."/>
            <person name="Jenkins J."/>
            <person name="Shu S."/>
            <person name="Lovell J.T."/>
            <person name="Sreedasyam A."/>
            <person name="Maumus F."/>
            <person name="Tiley G.P."/>
            <person name="Fernandez-Pozo N."/>
            <person name="Barry K."/>
            <person name="Chen C."/>
            <person name="Wang M."/>
            <person name="Lipzen A."/>
            <person name="Daum C."/>
            <person name="Saski C.A."/>
            <person name="Payton A.C."/>
            <person name="Mcbreen J.C."/>
            <person name="Conrad R.E."/>
            <person name="Kollar L.M."/>
            <person name="Olsson S."/>
            <person name="Huttunen S."/>
            <person name="Landis J.B."/>
            <person name="Wickett N.J."/>
            <person name="Johnson M.G."/>
            <person name="Rensing S.A."/>
            <person name="Grimwood J."/>
            <person name="Schmutz J."/>
            <person name="Mcdaniel S.F."/>
        </authorList>
    </citation>
    <scope>NUCLEOTIDE SEQUENCE</scope>
    <source>
        <strain evidence="2">R40</strain>
    </source>
</reference>
<proteinExistence type="predicted"/>
<dbReference type="SUPFAM" id="SSF141571">
    <property type="entry name" value="Pentapeptide repeat-like"/>
    <property type="match status" value="1"/>
</dbReference>
<evidence type="ECO:0000256" key="1">
    <source>
        <dbReference type="SAM" id="Phobius"/>
    </source>
</evidence>
<dbReference type="PANTHER" id="PTHR47121:SF2">
    <property type="entry name" value="THYLAKOID LUMENAL PROTEIN TL20.3, CHLOROPLASTIC"/>
    <property type="match status" value="1"/>
</dbReference>
<organism evidence="2 3">
    <name type="scientific">Ceratodon purpureus</name>
    <name type="common">Fire moss</name>
    <name type="synonym">Dicranum purpureum</name>
    <dbReference type="NCBI Taxonomy" id="3225"/>
    <lineage>
        <taxon>Eukaryota</taxon>
        <taxon>Viridiplantae</taxon>
        <taxon>Streptophyta</taxon>
        <taxon>Embryophyta</taxon>
        <taxon>Bryophyta</taxon>
        <taxon>Bryophytina</taxon>
        <taxon>Bryopsida</taxon>
        <taxon>Dicranidae</taxon>
        <taxon>Pseudoditrichales</taxon>
        <taxon>Ditrichaceae</taxon>
        <taxon>Ceratodon</taxon>
    </lineage>
</organism>
<keyword evidence="1" id="KW-1133">Transmembrane helix</keyword>
<evidence type="ECO:0000313" key="3">
    <source>
        <dbReference type="Proteomes" id="UP000822688"/>
    </source>
</evidence>
<protein>
    <submittedName>
        <fullName evidence="2">Uncharacterized protein</fullName>
    </submittedName>
</protein>
<dbReference type="InterPro" id="IPR001646">
    <property type="entry name" value="5peptide_repeat"/>
</dbReference>
<name>A0A8T0I2A1_CERPU</name>
<feature type="transmembrane region" description="Helical" evidence="1">
    <location>
        <begin position="80"/>
        <end position="104"/>
    </location>
</feature>
<evidence type="ECO:0000313" key="2">
    <source>
        <dbReference type="EMBL" id="KAG0576931.1"/>
    </source>
</evidence>
<keyword evidence="1" id="KW-0812">Transmembrane</keyword>
<dbReference type="EMBL" id="CM026425">
    <property type="protein sequence ID" value="KAG0576931.1"/>
    <property type="molecule type" value="Genomic_DNA"/>
</dbReference>
<dbReference type="Proteomes" id="UP000822688">
    <property type="component" value="Chromosome 5"/>
</dbReference>
<dbReference type="AlphaFoldDB" id="A0A8T0I2A1"/>
<sequence length="235" mass="25333">MATICQAVPASGLFSPCIVKRHRGASQLTSQVVGSRIFRTLPQRDFVTCCSNNDIRSHDTKKSSENHIRNLALWEKVNTAAVGVILGVSIGASCFALPAFANFLSFDHADLRGRNMSGEDLKGVVFAACDCRKINLEGSNMDGSTDTFAGFEGGNLKNSSWVRAFADRVVFRGANLQNANFTDAVLSGSQFDGADITGADFSDALVDNYQRLQMCRRAKGTNPTTGVATRESLFC</sequence>